<gene>
    <name evidence="2" type="ORF">PSON_ATCC_30995.1.T0570214</name>
</gene>
<keyword evidence="1" id="KW-0472">Membrane</keyword>
<comment type="caution">
    <text evidence="2">The sequence shown here is derived from an EMBL/GenBank/DDBJ whole genome shotgun (WGS) entry which is preliminary data.</text>
</comment>
<proteinExistence type="predicted"/>
<keyword evidence="1" id="KW-0812">Transmembrane</keyword>
<evidence type="ECO:0000256" key="1">
    <source>
        <dbReference type="SAM" id="Phobius"/>
    </source>
</evidence>
<accession>A0A8S1NW72</accession>
<sequence length="124" mass="14695">MNFKNLLERIIIRCLKSILNLGIVISPNIQSTNIEWMLAALCGEVRNIYICSFYSYISSQINKIIIMIFLNCLDYLRILCIQIIIFSYGRYLEHYGIHILQHNLSIFNKQMIIYIHNIYNNEKS</sequence>
<feature type="transmembrane region" description="Helical" evidence="1">
    <location>
        <begin position="64"/>
        <end position="88"/>
    </location>
</feature>
<keyword evidence="3" id="KW-1185">Reference proteome</keyword>
<evidence type="ECO:0000313" key="3">
    <source>
        <dbReference type="Proteomes" id="UP000692954"/>
    </source>
</evidence>
<organism evidence="2 3">
    <name type="scientific">Paramecium sonneborni</name>
    <dbReference type="NCBI Taxonomy" id="65129"/>
    <lineage>
        <taxon>Eukaryota</taxon>
        <taxon>Sar</taxon>
        <taxon>Alveolata</taxon>
        <taxon>Ciliophora</taxon>
        <taxon>Intramacronucleata</taxon>
        <taxon>Oligohymenophorea</taxon>
        <taxon>Peniculida</taxon>
        <taxon>Parameciidae</taxon>
        <taxon>Paramecium</taxon>
    </lineage>
</organism>
<reference evidence="2" key="1">
    <citation type="submission" date="2021-01" db="EMBL/GenBank/DDBJ databases">
        <authorList>
            <consortium name="Genoscope - CEA"/>
            <person name="William W."/>
        </authorList>
    </citation>
    <scope>NUCLEOTIDE SEQUENCE</scope>
</reference>
<dbReference type="AlphaFoldDB" id="A0A8S1NW72"/>
<dbReference type="Proteomes" id="UP000692954">
    <property type="component" value="Unassembled WGS sequence"/>
</dbReference>
<keyword evidence="1" id="KW-1133">Transmembrane helix</keyword>
<evidence type="ECO:0000313" key="2">
    <source>
        <dbReference type="EMBL" id="CAD8091324.1"/>
    </source>
</evidence>
<dbReference type="EMBL" id="CAJJDN010000057">
    <property type="protein sequence ID" value="CAD8091324.1"/>
    <property type="molecule type" value="Genomic_DNA"/>
</dbReference>
<name>A0A8S1NW72_9CILI</name>
<protein>
    <submittedName>
        <fullName evidence="2">Uncharacterized protein</fullName>
    </submittedName>
</protein>